<gene>
    <name evidence="2" type="ORF">KK078_10780</name>
</gene>
<keyword evidence="3" id="KW-1185">Reference proteome</keyword>
<dbReference type="CDD" id="cd00009">
    <property type="entry name" value="AAA"/>
    <property type="match status" value="1"/>
</dbReference>
<proteinExistence type="predicted"/>
<dbReference type="PANTHER" id="PTHR33295">
    <property type="entry name" value="ATPASE"/>
    <property type="match status" value="1"/>
</dbReference>
<evidence type="ECO:0000313" key="2">
    <source>
        <dbReference type="EMBL" id="MBT1687046.1"/>
    </source>
</evidence>
<dbReference type="Gene3D" id="3.40.50.300">
    <property type="entry name" value="P-loop containing nucleotide triphosphate hydrolases"/>
    <property type="match status" value="1"/>
</dbReference>
<dbReference type="AlphaFoldDB" id="A0AAP2D7T8"/>
<dbReference type="InterPro" id="IPR025420">
    <property type="entry name" value="DUF4143"/>
</dbReference>
<evidence type="ECO:0000259" key="1">
    <source>
        <dbReference type="SMART" id="SM00382"/>
    </source>
</evidence>
<dbReference type="EMBL" id="JAHESC010000013">
    <property type="protein sequence ID" value="MBT1687046.1"/>
    <property type="molecule type" value="Genomic_DNA"/>
</dbReference>
<dbReference type="SMART" id="SM00382">
    <property type="entry name" value="AAA"/>
    <property type="match status" value="1"/>
</dbReference>
<sequence>MFSRNIQHQLKNWKGNPDRKPLLLRGARQVGKTTAVRLFAESFDQFIYLNLEKPEDAKPFRDFDNIEKLIEALFFLKDKDRSIKDTLIFIDEIQEEPRAIGLLRYFYEEFPDLYVIGAGSLLETVLDESVNIPVGRVEYLVVRPASFNEFLGAMGESAAASQFDIVPLNDFAHDKLLQLFHTYALIGGMPQIVRHYAENRDLGALTRIYESLIVSYINDVEKYARNATLTQIIRHCITAVYIEAGSRIKFQGFGNSLYGRREVGEALRTLEKAMLIHLVYPTVHTELPIRPDLKKSPRLQVLDTGMLNHFAGLQKSVLGATDLEVVYKGMIAEHIVGQEILASRFEVLRGLSFWVRDKAASTAEVDYVVAYEDMLIPVEVKSTPTGALRSLHLFMDHVDHRFAVRCYPGQLRIDKIQTQNSKEYFLLNLPYYLSFKLDAYIEWFVNSDPESVTGK</sequence>
<dbReference type="Pfam" id="PF13173">
    <property type="entry name" value="AAA_14"/>
    <property type="match status" value="1"/>
</dbReference>
<reference evidence="2 3" key="1">
    <citation type="submission" date="2021-05" db="EMBL/GenBank/DDBJ databases">
        <title>A Polyphasic approach of four new species of the genus Ohtaekwangia: Ohtaekwangia histidinii sp. nov., Ohtaekwangia cretensis sp. nov., Ohtaekwangia indiensis sp. nov., Ohtaekwangia reichenbachii sp. nov. from diverse environment.</title>
        <authorList>
            <person name="Octaviana S."/>
        </authorList>
    </citation>
    <scope>NUCLEOTIDE SEQUENCE [LARGE SCALE GENOMIC DNA]</scope>
    <source>
        <strain evidence="2 3">PWU37</strain>
    </source>
</reference>
<organism evidence="2 3">
    <name type="scientific">Dawidia soli</name>
    <dbReference type="NCBI Taxonomy" id="2782352"/>
    <lineage>
        <taxon>Bacteria</taxon>
        <taxon>Pseudomonadati</taxon>
        <taxon>Bacteroidota</taxon>
        <taxon>Cytophagia</taxon>
        <taxon>Cytophagales</taxon>
        <taxon>Chryseotaleaceae</taxon>
        <taxon>Dawidia</taxon>
    </lineage>
</organism>
<dbReference type="InterPro" id="IPR027417">
    <property type="entry name" value="P-loop_NTPase"/>
</dbReference>
<dbReference type="SUPFAM" id="SSF52540">
    <property type="entry name" value="P-loop containing nucleoside triphosphate hydrolases"/>
    <property type="match status" value="1"/>
</dbReference>
<comment type="caution">
    <text evidence="2">The sequence shown here is derived from an EMBL/GenBank/DDBJ whole genome shotgun (WGS) entry which is preliminary data.</text>
</comment>
<dbReference type="RefSeq" id="WP_254090282.1">
    <property type="nucleotide sequence ID" value="NZ_JAHESC010000013.1"/>
</dbReference>
<dbReference type="PANTHER" id="PTHR33295:SF7">
    <property type="entry name" value="ATPASE"/>
    <property type="match status" value="1"/>
</dbReference>
<feature type="domain" description="AAA+ ATPase" evidence="1">
    <location>
        <begin position="18"/>
        <end position="147"/>
    </location>
</feature>
<dbReference type="Proteomes" id="UP001319180">
    <property type="component" value="Unassembled WGS sequence"/>
</dbReference>
<evidence type="ECO:0000313" key="3">
    <source>
        <dbReference type="Proteomes" id="UP001319180"/>
    </source>
</evidence>
<dbReference type="InterPro" id="IPR041682">
    <property type="entry name" value="AAA_14"/>
</dbReference>
<dbReference type="InterPro" id="IPR003593">
    <property type="entry name" value="AAA+_ATPase"/>
</dbReference>
<accession>A0AAP2D7T8</accession>
<name>A0AAP2D7T8_9BACT</name>
<dbReference type="Pfam" id="PF13635">
    <property type="entry name" value="DUF4143"/>
    <property type="match status" value="1"/>
</dbReference>
<protein>
    <submittedName>
        <fullName evidence="2">AAA family ATPase</fullName>
    </submittedName>
</protein>